<reference evidence="2" key="2">
    <citation type="journal article" date="2021" name="Microbiol. Resour. Announc.">
        <title>Complete Genome Sequence of Polycladomyces abyssicola JIR-001T, Isolated from Hemipelagic Sediment in Deep Seawater.</title>
        <authorList>
            <person name="Tsubouchi T."/>
            <person name="Kaneko Y."/>
        </authorList>
    </citation>
    <scope>NUCLEOTIDE SEQUENCE</scope>
    <source>
        <strain evidence="2">JIR-001</strain>
    </source>
</reference>
<dbReference type="KEGG" id="pabs:JIR001_06020"/>
<name>A0A8D5ZJT6_9BACL</name>
<proteinExistence type="predicted"/>
<evidence type="ECO:0000256" key="1">
    <source>
        <dbReference type="SAM" id="MobiDB-lite"/>
    </source>
</evidence>
<keyword evidence="3" id="KW-1185">Reference proteome</keyword>
<organism evidence="2 3">
    <name type="scientific">Polycladomyces abyssicola</name>
    <dbReference type="NCBI Taxonomy" id="1125966"/>
    <lineage>
        <taxon>Bacteria</taxon>
        <taxon>Bacillati</taxon>
        <taxon>Bacillota</taxon>
        <taxon>Bacilli</taxon>
        <taxon>Bacillales</taxon>
        <taxon>Thermoactinomycetaceae</taxon>
        <taxon>Polycladomyces</taxon>
    </lineage>
</organism>
<sequence>MLPPPKGEGIESNLSNTKERADPVPMNDEEREQWEKWNEGEPASLKHLKKELEF</sequence>
<dbReference type="EMBL" id="AP024601">
    <property type="protein sequence ID" value="BCU80819.1"/>
    <property type="molecule type" value="Genomic_DNA"/>
</dbReference>
<accession>A0A8D5ZJT6</accession>
<reference evidence="2" key="1">
    <citation type="journal article" date="2013" name="Int. J. Syst. Evol. Microbiol.">
        <title>Polycladomyces abyssicola gen. nov., sp. nov., a thermophilic filamentous bacterium isolated from hemipelagic sediment.</title>
        <authorList>
            <person name="Tsubouchi T."/>
            <person name="Shimane Y."/>
            <person name="Mori K."/>
            <person name="Usui K."/>
            <person name="Hiraki T."/>
            <person name="Tame A."/>
            <person name="Uematsu K."/>
            <person name="Maruyama T."/>
            <person name="Hatada Y."/>
        </authorList>
    </citation>
    <scope>NUCLEOTIDE SEQUENCE</scope>
    <source>
        <strain evidence="2">JIR-001</strain>
    </source>
</reference>
<dbReference type="AlphaFoldDB" id="A0A8D5ZJT6"/>
<evidence type="ECO:0000313" key="3">
    <source>
        <dbReference type="Proteomes" id="UP000677436"/>
    </source>
</evidence>
<evidence type="ECO:0000313" key="2">
    <source>
        <dbReference type="EMBL" id="BCU80819.1"/>
    </source>
</evidence>
<gene>
    <name evidence="2" type="ORF">JIR001_06020</name>
</gene>
<feature type="region of interest" description="Disordered" evidence="1">
    <location>
        <begin position="1"/>
        <end position="39"/>
    </location>
</feature>
<dbReference type="Proteomes" id="UP000677436">
    <property type="component" value="Chromosome"/>
</dbReference>
<protein>
    <submittedName>
        <fullName evidence="2">Uncharacterized protein</fullName>
    </submittedName>
</protein>